<evidence type="ECO:0000313" key="10">
    <source>
        <dbReference type="EMBL" id="BBO78869.1"/>
    </source>
</evidence>
<dbReference type="Pfam" id="PF01568">
    <property type="entry name" value="Molydop_binding"/>
    <property type="match status" value="1"/>
</dbReference>
<accession>A0A5K7ZFE5</accession>
<evidence type="ECO:0000256" key="4">
    <source>
        <dbReference type="ARBA" id="ARBA00022723"/>
    </source>
</evidence>
<organism evidence="10 11">
    <name type="scientific">Desulfosarcina widdelii</name>
    <dbReference type="NCBI Taxonomy" id="947919"/>
    <lineage>
        <taxon>Bacteria</taxon>
        <taxon>Pseudomonadati</taxon>
        <taxon>Thermodesulfobacteriota</taxon>
        <taxon>Desulfobacteria</taxon>
        <taxon>Desulfobacterales</taxon>
        <taxon>Desulfosarcinaceae</taxon>
        <taxon>Desulfosarcina</taxon>
    </lineage>
</organism>
<proteinExistence type="inferred from homology"/>
<dbReference type="Gene3D" id="3.30.2070.10">
    <property type="entry name" value="Formate dehydrogenase/DMSO reductase"/>
    <property type="match status" value="1"/>
</dbReference>
<keyword evidence="11" id="KW-1185">Reference proteome</keyword>
<evidence type="ECO:0000256" key="7">
    <source>
        <dbReference type="ARBA" id="ARBA00023004"/>
    </source>
</evidence>
<dbReference type="CDD" id="cd02775">
    <property type="entry name" value="MopB_CT"/>
    <property type="match status" value="1"/>
</dbReference>
<keyword evidence="2" id="KW-0004">4Fe-4S</keyword>
<dbReference type="PROSITE" id="PS51669">
    <property type="entry name" value="4FE4S_MOW_BIS_MGD"/>
    <property type="match status" value="1"/>
</dbReference>
<evidence type="ECO:0000259" key="9">
    <source>
        <dbReference type="PROSITE" id="PS51669"/>
    </source>
</evidence>
<dbReference type="InterPro" id="IPR053557">
    <property type="entry name" value="Molybdopterin-Qrc_component"/>
</dbReference>
<dbReference type="Gene3D" id="3.40.50.740">
    <property type="match status" value="1"/>
</dbReference>
<dbReference type="GO" id="GO:0016491">
    <property type="term" value="F:oxidoreductase activity"/>
    <property type="evidence" value="ECO:0007669"/>
    <property type="project" value="UniProtKB-KW"/>
</dbReference>
<evidence type="ECO:0000256" key="1">
    <source>
        <dbReference type="ARBA" id="ARBA00010312"/>
    </source>
</evidence>
<dbReference type="PANTHER" id="PTHR43742">
    <property type="entry name" value="TRIMETHYLAMINE-N-OXIDE REDUCTASE"/>
    <property type="match status" value="1"/>
</dbReference>
<dbReference type="GO" id="GO:0043546">
    <property type="term" value="F:molybdopterin cofactor binding"/>
    <property type="evidence" value="ECO:0007669"/>
    <property type="project" value="InterPro"/>
</dbReference>
<dbReference type="Pfam" id="PF00384">
    <property type="entry name" value="Molybdopterin"/>
    <property type="match status" value="1"/>
</dbReference>
<evidence type="ECO:0000256" key="2">
    <source>
        <dbReference type="ARBA" id="ARBA00022485"/>
    </source>
</evidence>
<protein>
    <submittedName>
        <fullName evidence="10">Formate dehydrogenase</fullName>
    </submittedName>
</protein>
<keyword evidence="3" id="KW-0500">Molybdenum</keyword>
<dbReference type="EMBL" id="AP021875">
    <property type="protein sequence ID" value="BBO78869.1"/>
    <property type="molecule type" value="Genomic_DNA"/>
</dbReference>
<keyword evidence="6" id="KW-0560">Oxidoreductase</keyword>
<dbReference type="SUPFAM" id="SSF50692">
    <property type="entry name" value="ADC-like"/>
    <property type="match status" value="1"/>
</dbReference>
<evidence type="ECO:0000256" key="6">
    <source>
        <dbReference type="ARBA" id="ARBA00023002"/>
    </source>
</evidence>
<dbReference type="GO" id="GO:0046872">
    <property type="term" value="F:metal ion binding"/>
    <property type="evidence" value="ECO:0007669"/>
    <property type="project" value="UniProtKB-KW"/>
</dbReference>
<dbReference type="Gene3D" id="3.40.228.10">
    <property type="entry name" value="Dimethylsulfoxide Reductase, domain 2"/>
    <property type="match status" value="1"/>
</dbReference>
<dbReference type="InterPro" id="IPR009010">
    <property type="entry name" value="Asp_de-COase-like_dom_sf"/>
</dbReference>
<dbReference type="SUPFAM" id="SSF53706">
    <property type="entry name" value="Formate dehydrogenase/DMSO reductase, domains 1-3"/>
    <property type="match status" value="1"/>
</dbReference>
<evidence type="ECO:0000256" key="8">
    <source>
        <dbReference type="ARBA" id="ARBA00023014"/>
    </source>
</evidence>
<keyword evidence="4" id="KW-0479">Metal-binding</keyword>
<dbReference type="AlphaFoldDB" id="A0A5K7ZFE5"/>
<dbReference type="Pfam" id="PF04879">
    <property type="entry name" value="Molybdop_Fe4S4"/>
    <property type="match status" value="1"/>
</dbReference>
<keyword evidence="5" id="KW-0732">Signal</keyword>
<dbReference type="NCBIfam" id="NF041783">
    <property type="entry name" value="mnquin_red_QrcB"/>
    <property type="match status" value="1"/>
</dbReference>
<dbReference type="PANTHER" id="PTHR43742:SF9">
    <property type="entry name" value="TETRATHIONATE REDUCTASE SUBUNIT A"/>
    <property type="match status" value="1"/>
</dbReference>
<comment type="similarity">
    <text evidence="1">Belongs to the prokaryotic molybdopterin-containing oxidoreductase family.</text>
</comment>
<reference evidence="10 11" key="1">
    <citation type="submission" date="2019-11" db="EMBL/GenBank/DDBJ databases">
        <title>Comparative genomics of hydrocarbon-degrading Desulfosarcina strains.</title>
        <authorList>
            <person name="Watanabe M."/>
            <person name="Kojima H."/>
            <person name="Fukui M."/>
        </authorList>
    </citation>
    <scope>NUCLEOTIDE SEQUENCE [LARGE SCALE GENOMIC DNA]</scope>
    <source>
        <strain evidence="10 11">PP31</strain>
    </source>
</reference>
<evidence type="ECO:0000256" key="3">
    <source>
        <dbReference type="ARBA" id="ARBA00022505"/>
    </source>
</evidence>
<keyword evidence="7" id="KW-0408">Iron</keyword>
<dbReference type="OrthoDB" id="9757870at2"/>
<dbReference type="Proteomes" id="UP000427769">
    <property type="component" value="Chromosome"/>
</dbReference>
<dbReference type="InterPro" id="IPR050612">
    <property type="entry name" value="Prok_Mopterin_Oxidored"/>
</dbReference>
<keyword evidence="8" id="KW-0411">Iron-sulfur</keyword>
<gene>
    <name evidence="10" type="ORF">DSCW_62860</name>
</gene>
<dbReference type="InterPro" id="IPR006963">
    <property type="entry name" value="Mopterin_OxRdtase_4Fe-4S_dom"/>
</dbReference>
<dbReference type="KEGG" id="dwd:DSCW_62860"/>
<evidence type="ECO:0000256" key="5">
    <source>
        <dbReference type="ARBA" id="ARBA00022729"/>
    </source>
</evidence>
<sequence length="722" mass="76803">MKVDRRSFLSFVIGGAAGTALSPLPWKLMDDSSIWSQMWPWTPVPPDGEATYENSTCSLCPGGCGISVRKIDNRAVKIEGQPGHPVNDGGICILGLSGLQMLYGPTRIKAPMKRVGERGEGKWQKISWDEATQILADKLTDIRSRGEAHTVAAISESDSGTVPALLQRFLTAYGSPNFIRMPSGRDADELAVKTLFGNDGRTGYDVENADYILSFGSGLVDGWGSPVRMIAAASTWKDKNVTVVQVDPRLSNSAAKATRWVPINPGTEADLALGIAALMVANGAADSSAVSGFGALKADLLAAYETEKVAQTTGIEAGALVELAKGFARANRPLALCGRGKGQTATSLRETAAIYLLNALAGNINQDGGMWAIPQADYIQWPEVETDTIASAGLRQPRIDGAGAGKYADAKYLLNRLSEGVNGSGPYPLQMLMVAGANPCHDLSDSTGFTEALAHIPFIVSFSSFQDETAAMADLLLPEHVYLERYEDVPVAAGLHQQVIGLSKPVVSPQFNTRHLGETLIATAKAMDAPMADAFPWDDYETCLEESLAEKWDALMEEGVWVETDIDPISDTIRVAGMNAPAVAAEGDEGSFPLLLIPYDTLRISSRTVGDTPFMIKTVADTVIKGPDGFVEINPRTAGDAGLKEGALATLTTPRGETRVRVHLFEGIKPGVIAMARGLGHTAYDDYLAGKGVNFNELVGPVEDPACGHDVAWGIRAKLAKA</sequence>
<dbReference type="RefSeq" id="WP_155307455.1">
    <property type="nucleotide sequence ID" value="NZ_AP021875.1"/>
</dbReference>
<feature type="domain" description="4Fe-4S Mo/W bis-MGD-type" evidence="9">
    <location>
        <begin position="50"/>
        <end position="106"/>
    </location>
</feature>
<dbReference type="Gene3D" id="2.40.40.20">
    <property type="match status" value="1"/>
</dbReference>
<name>A0A5K7ZFE5_9BACT</name>
<dbReference type="SMART" id="SM00926">
    <property type="entry name" value="Molybdop_Fe4S4"/>
    <property type="match status" value="1"/>
</dbReference>
<dbReference type="GO" id="GO:0051539">
    <property type="term" value="F:4 iron, 4 sulfur cluster binding"/>
    <property type="evidence" value="ECO:0007669"/>
    <property type="project" value="UniProtKB-KW"/>
</dbReference>
<dbReference type="Gene3D" id="2.20.25.90">
    <property type="entry name" value="ADC-like domains"/>
    <property type="match status" value="1"/>
</dbReference>
<evidence type="ECO:0000313" key="11">
    <source>
        <dbReference type="Proteomes" id="UP000427769"/>
    </source>
</evidence>
<dbReference type="InterPro" id="IPR006657">
    <property type="entry name" value="MoPterin_dinucl-bd_dom"/>
</dbReference>
<dbReference type="InterPro" id="IPR006656">
    <property type="entry name" value="Mopterin_OxRdtase"/>
</dbReference>